<evidence type="ECO:0000313" key="2">
    <source>
        <dbReference type="EMBL" id="KKP45242.1"/>
    </source>
</evidence>
<organism evidence="2 3">
    <name type="scientific">Candidatus Woesebacteria bacterium GW2011_GWB1_33_22</name>
    <dbReference type="NCBI Taxonomy" id="1618566"/>
    <lineage>
        <taxon>Bacteria</taxon>
        <taxon>Candidatus Woeseibacteriota</taxon>
    </lineage>
</organism>
<accession>A0A0G0CPD4</accession>
<reference evidence="2 3" key="1">
    <citation type="journal article" date="2015" name="Nature">
        <title>rRNA introns, odd ribosomes, and small enigmatic genomes across a large radiation of phyla.</title>
        <authorList>
            <person name="Brown C.T."/>
            <person name="Hug L.A."/>
            <person name="Thomas B.C."/>
            <person name="Sharon I."/>
            <person name="Castelle C.J."/>
            <person name="Singh A."/>
            <person name="Wilkins M.J."/>
            <person name="Williams K.H."/>
            <person name="Banfield J.F."/>
        </authorList>
    </citation>
    <scope>NUCLEOTIDE SEQUENCE [LARGE SCALE GENOMIC DNA]</scope>
</reference>
<evidence type="ECO:0000256" key="1">
    <source>
        <dbReference type="SAM" id="Phobius"/>
    </source>
</evidence>
<proteinExistence type="predicted"/>
<keyword evidence="1" id="KW-0812">Transmembrane</keyword>
<comment type="caution">
    <text evidence="2">The sequence shown here is derived from an EMBL/GenBank/DDBJ whole genome shotgun (WGS) entry which is preliminary data.</text>
</comment>
<gene>
    <name evidence="2" type="ORF">UR35_C0002G0075</name>
</gene>
<protein>
    <recommendedName>
        <fullName evidence="4">Type II secretion system protein GspG C-terminal domain-containing protein</fullName>
    </recommendedName>
</protein>
<dbReference type="STRING" id="1618566.UR35_C0002G0075"/>
<name>A0A0G0CPD4_9BACT</name>
<keyword evidence="1" id="KW-0472">Membrane</keyword>
<keyword evidence="1" id="KW-1133">Transmembrane helix</keyword>
<sequence length="174" mass="20170">MHCLAELKEFMLHLFNKTEIKYLLIIFTFLILVTGINIKTSLRKGRDTTRKNDMSAMQKEVDTFLQKYKEFPKSTIDGRIIGCFIENPVVDNETSHALNAVACDWGVSKFENINVINNDPSYRKGRKYLYISDGDKYEIYVSLEGKNEDEYSLTIIQKNLHCGDFICNYGRWGS</sequence>
<evidence type="ECO:0000313" key="3">
    <source>
        <dbReference type="Proteomes" id="UP000034778"/>
    </source>
</evidence>
<dbReference type="AlphaFoldDB" id="A0A0G0CPD4"/>
<evidence type="ECO:0008006" key="4">
    <source>
        <dbReference type="Google" id="ProtNLM"/>
    </source>
</evidence>
<dbReference type="Proteomes" id="UP000034778">
    <property type="component" value="Unassembled WGS sequence"/>
</dbReference>
<feature type="transmembrane region" description="Helical" evidence="1">
    <location>
        <begin position="20"/>
        <end position="38"/>
    </location>
</feature>
<dbReference type="Gene3D" id="3.30.700.10">
    <property type="entry name" value="Glycoprotein, Type 4 Pilin"/>
    <property type="match status" value="1"/>
</dbReference>
<dbReference type="EMBL" id="LBOW01000002">
    <property type="protein sequence ID" value="KKP45242.1"/>
    <property type="molecule type" value="Genomic_DNA"/>
</dbReference>